<comment type="subcellular location">
    <subcellularLocation>
        <location evidence="1">Nucleus</location>
    </subcellularLocation>
</comment>
<dbReference type="EMBL" id="GGLE01001170">
    <property type="protein sequence ID" value="MBY05296.1"/>
    <property type="molecule type" value="Transcribed_RNA"/>
</dbReference>
<dbReference type="InterPro" id="IPR052255">
    <property type="entry name" value="RNA_pol_II_subunit5-mediator"/>
</dbReference>
<dbReference type="PANTHER" id="PTHR15111:SF0">
    <property type="entry name" value="UNCONVENTIONAL PREFOLDIN RPB5 INTERACTOR 1"/>
    <property type="match status" value="1"/>
</dbReference>
<evidence type="ECO:0008006" key="5">
    <source>
        <dbReference type="Google" id="ProtNLM"/>
    </source>
</evidence>
<dbReference type="GO" id="GO:0005634">
    <property type="term" value="C:nucleus"/>
    <property type="evidence" value="ECO:0007669"/>
    <property type="project" value="UniProtKB-SubCell"/>
</dbReference>
<keyword evidence="2" id="KW-0539">Nucleus</keyword>
<dbReference type="InterPro" id="IPR009053">
    <property type="entry name" value="Prefoldin"/>
</dbReference>
<dbReference type="Pfam" id="PF02996">
    <property type="entry name" value="Prefoldin"/>
    <property type="match status" value="1"/>
</dbReference>
<dbReference type="GO" id="GO:0000122">
    <property type="term" value="P:negative regulation of transcription by RNA polymerase II"/>
    <property type="evidence" value="ECO:0007669"/>
    <property type="project" value="TreeGrafter"/>
</dbReference>
<protein>
    <recommendedName>
        <fullName evidence="5">Unconventional prefoldin RPB5 interactor</fullName>
    </recommendedName>
</protein>
<evidence type="ECO:0000256" key="2">
    <source>
        <dbReference type="ARBA" id="ARBA00023242"/>
    </source>
</evidence>
<reference evidence="4" key="1">
    <citation type="submission" date="2018-03" db="EMBL/GenBank/DDBJ databases">
        <title>The relapsing fever spirochete Borrelia turicatae persists in the highly oxidative environment of its soft-bodied tick vector.</title>
        <authorList>
            <person name="Bourret T.J."/>
            <person name="Boyle W.K."/>
            <person name="Valenzuela J.G."/>
            <person name="Oliveira F."/>
            <person name="Lopez J.E."/>
        </authorList>
    </citation>
    <scope>NUCLEOTIDE SEQUENCE</scope>
    <source>
        <strain evidence="4">Kansas strain/isolate</strain>
        <tissue evidence="4">Salivary glands</tissue>
    </source>
</reference>
<dbReference type="GO" id="GO:0019212">
    <property type="term" value="F:phosphatase inhibitor activity"/>
    <property type="evidence" value="ECO:0007669"/>
    <property type="project" value="TreeGrafter"/>
</dbReference>
<dbReference type="InterPro" id="IPR004127">
    <property type="entry name" value="Prefoldin_subunit_alpha"/>
</dbReference>
<comment type="similarity">
    <text evidence="3">Belongs to the RNA polymerase II subunit 5-mediating protein family.</text>
</comment>
<dbReference type="AlphaFoldDB" id="A0A2R5L712"/>
<organism evidence="4">
    <name type="scientific">Ornithodoros turicata</name>
    <dbReference type="NCBI Taxonomy" id="34597"/>
    <lineage>
        <taxon>Eukaryota</taxon>
        <taxon>Metazoa</taxon>
        <taxon>Ecdysozoa</taxon>
        <taxon>Arthropoda</taxon>
        <taxon>Chelicerata</taxon>
        <taxon>Arachnida</taxon>
        <taxon>Acari</taxon>
        <taxon>Parasitiformes</taxon>
        <taxon>Ixodida</taxon>
        <taxon>Ixodoidea</taxon>
        <taxon>Argasidae</taxon>
        <taxon>Ornithodorinae</taxon>
        <taxon>Ornithodoros</taxon>
    </lineage>
</organism>
<sequence>MEQPPVEKLLSWQERELKKCDEKLERWAQFESDYKHLHDRLSTIADKVSHEVMVPLNSMAFMPGRLIHTNEILVLLGDNWFAVRSAKQAQGIVERRLAHCRAMQTELHKERDQYLKWMKFTGDLCDKGEYVDIREPYDQAEEAAWREKHRQSLQEYHKNKYATSKDDGGDQQIWEMLNRLELQEENELASSENEGSRKVRWQDESSGQIEFSYIDSSVSQPEETSAGDIVSPGDILKAFGGLGSGASKSILKTVDVCDQPSPSKERADVPPAPKEVANVSADPEYVVGKQEAKVAFTGAIVEHGASATSEATLDIDVAEIEVPQSLAKPKSLFKSRKGSKK</sequence>
<name>A0A2R5L712_9ACAR</name>
<evidence type="ECO:0000256" key="1">
    <source>
        <dbReference type="ARBA" id="ARBA00004123"/>
    </source>
</evidence>
<dbReference type="SUPFAM" id="SSF46579">
    <property type="entry name" value="Prefoldin"/>
    <property type="match status" value="1"/>
</dbReference>
<evidence type="ECO:0000256" key="3">
    <source>
        <dbReference type="ARBA" id="ARBA00038295"/>
    </source>
</evidence>
<dbReference type="GO" id="GO:0003682">
    <property type="term" value="F:chromatin binding"/>
    <property type="evidence" value="ECO:0007669"/>
    <property type="project" value="TreeGrafter"/>
</dbReference>
<proteinExistence type="inferred from homology"/>
<dbReference type="GO" id="GO:0003714">
    <property type="term" value="F:transcription corepressor activity"/>
    <property type="evidence" value="ECO:0007669"/>
    <property type="project" value="TreeGrafter"/>
</dbReference>
<dbReference type="CDD" id="cd23159">
    <property type="entry name" value="Prefoldin_URI1"/>
    <property type="match status" value="1"/>
</dbReference>
<dbReference type="Gene3D" id="1.10.287.370">
    <property type="match status" value="1"/>
</dbReference>
<accession>A0A2R5L712</accession>
<dbReference type="PANTHER" id="PTHR15111">
    <property type="entry name" value="RNA POLYMERASE II SUBUNIT 5-MEDIATING PROTEIN NNX3"/>
    <property type="match status" value="1"/>
</dbReference>
<evidence type="ECO:0000313" key="4">
    <source>
        <dbReference type="EMBL" id="MBY05296.1"/>
    </source>
</evidence>